<protein>
    <submittedName>
        <fullName evidence="10">Uncharacterized protein</fullName>
    </submittedName>
</protein>
<dbReference type="GO" id="GO:0005737">
    <property type="term" value="C:cytoplasm"/>
    <property type="evidence" value="ECO:0007669"/>
    <property type="project" value="UniProtKB-SubCell"/>
</dbReference>
<dbReference type="Pfam" id="PF22697">
    <property type="entry name" value="SOS1_NGEF_PH"/>
    <property type="match status" value="1"/>
</dbReference>
<dbReference type="Gene3D" id="1.20.900.10">
    <property type="entry name" value="Dbl homology (DH) domain"/>
    <property type="match status" value="1"/>
</dbReference>
<feature type="compositionally biased region" description="Polar residues" evidence="6">
    <location>
        <begin position="257"/>
        <end position="269"/>
    </location>
</feature>
<dbReference type="PANTHER" id="PTHR47544:SF3">
    <property type="entry name" value="RHO GUANINE NUCLEOTIDE EXCHANGE FACTOR 4 ISOFORM X1"/>
    <property type="match status" value="1"/>
</dbReference>
<feature type="compositionally biased region" description="Low complexity" evidence="6">
    <location>
        <begin position="1456"/>
        <end position="1465"/>
    </location>
</feature>
<dbReference type="CDD" id="cd11828">
    <property type="entry name" value="SH3_ARHGEF9_like"/>
    <property type="match status" value="1"/>
</dbReference>
<dbReference type="Gene3D" id="2.30.30.40">
    <property type="entry name" value="SH3 Domains"/>
    <property type="match status" value="1"/>
</dbReference>
<feature type="region of interest" description="Disordered" evidence="6">
    <location>
        <begin position="3335"/>
        <end position="3418"/>
    </location>
</feature>
<feature type="domain" description="DH" evidence="9">
    <location>
        <begin position="4007"/>
        <end position="4191"/>
    </location>
</feature>
<evidence type="ECO:0000259" key="7">
    <source>
        <dbReference type="PROSITE" id="PS50002"/>
    </source>
</evidence>
<comment type="caution">
    <text evidence="10">The sequence shown here is derived from an EMBL/GenBank/DDBJ whole genome shotgun (WGS) entry which is preliminary data.</text>
</comment>
<feature type="region of interest" description="Disordered" evidence="6">
    <location>
        <begin position="3122"/>
        <end position="3154"/>
    </location>
</feature>
<feature type="compositionally biased region" description="Polar residues" evidence="6">
    <location>
        <begin position="95"/>
        <end position="110"/>
    </location>
</feature>
<feature type="region of interest" description="Disordered" evidence="6">
    <location>
        <begin position="2173"/>
        <end position="2200"/>
    </location>
</feature>
<feature type="region of interest" description="Disordered" evidence="6">
    <location>
        <begin position="2566"/>
        <end position="2597"/>
    </location>
</feature>
<keyword evidence="11" id="KW-1185">Reference proteome</keyword>
<name>A0AAE0SDI2_9BIVA</name>
<feature type="region of interest" description="Disordered" evidence="6">
    <location>
        <begin position="2238"/>
        <end position="2264"/>
    </location>
</feature>
<keyword evidence="4" id="KW-0344">Guanine-nucleotide releasing factor</keyword>
<proteinExistence type="predicted"/>
<feature type="region of interest" description="Disordered" evidence="6">
    <location>
        <begin position="2719"/>
        <end position="2745"/>
    </location>
</feature>
<dbReference type="Proteomes" id="UP001195483">
    <property type="component" value="Unassembled WGS sequence"/>
</dbReference>
<feature type="compositionally biased region" description="Polar residues" evidence="6">
    <location>
        <begin position="2981"/>
        <end position="3008"/>
    </location>
</feature>
<feature type="compositionally biased region" description="Polar residues" evidence="6">
    <location>
        <begin position="2566"/>
        <end position="2582"/>
    </location>
</feature>
<evidence type="ECO:0000256" key="5">
    <source>
        <dbReference type="PROSITE-ProRule" id="PRU00192"/>
    </source>
</evidence>
<feature type="region of interest" description="Disordered" evidence="6">
    <location>
        <begin position="3673"/>
        <end position="3743"/>
    </location>
</feature>
<dbReference type="InterPro" id="IPR035899">
    <property type="entry name" value="DBL_dom_sf"/>
</dbReference>
<comment type="subcellular location">
    <subcellularLocation>
        <location evidence="1">Cytoplasm</location>
    </subcellularLocation>
</comment>
<dbReference type="Pfam" id="PF07653">
    <property type="entry name" value="SH3_2"/>
    <property type="match status" value="1"/>
</dbReference>
<dbReference type="InterPro" id="IPR055251">
    <property type="entry name" value="SOS1_NGEF_PH"/>
</dbReference>
<dbReference type="SMART" id="SM00233">
    <property type="entry name" value="PH"/>
    <property type="match status" value="1"/>
</dbReference>
<feature type="region of interest" description="Disordered" evidence="6">
    <location>
        <begin position="1453"/>
        <end position="1479"/>
    </location>
</feature>
<feature type="compositionally biased region" description="Polar residues" evidence="6">
    <location>
        <begin position="3535"/>
        <end position="3544"/>
    </location>
</feature>
<evidence type="ECO:0000259" key="9">
    <source>
        <dbReference type="PROSITE" id="PS50010"/>
    </source>
</evidence>
<feature type="compositionally biased region" description="Polar residues" evidence="6">
    <location>
        <begin position="476"/>
        <end position="498"/>
    </location>
</feature>
<feature type="region of interest" description="Disordered" evidence="6">
    <location>
        <begin position="242"/>
        <end position="291"/>
    </location>
</feature>
<feature type="compositionally biased region" description="Polar residues" evidence="6">
    <location>
        <begin position="3403"/>
        <end position="3418"/>
    </location>
</feature>
<feature type="compositionally biased region" description="Polar residues" evidence="6">
    <location>
        <begin position="169"/>
        <end position="196"/>
    </location>
</feature>
<dbReference type="SUPFAM" id="SSF48065">
    <property type="entry name" value="DBL homology domain (DH-domain)"/>
    <property type="match status" value="1"/>
</dbReference>
<feature type="compositionally biased region" description="Basic and acidic residues" evidence="6">
    <location>
        <begin position="3712"/>
        <end position="3722"/>
    </location>
</feature>
<evidence type="ECO:0000256" key="1">
    <source>
        <dbReference type="ARBA" id="ARBA00004496"/>
    </source>
</evidence>
<feature type="compositionally biased region" description="Basic and acidic residues" evidence="6">
    <location>
        <begin position="314"/>
        <end position="324"/>
    </location>
</feature>
<feature type="compositionally biased region" description="Polar residues" evidence="6">
    <location>
        <begin position="3341"/>
        <end position="3350"/>
    </location>
</feature>
<feature type="compositionally biased region" description="Basic and acidic residues" evidence="6">
    <location>
        <begin position="274"/>
        <end position="288"/>
    </location>
</feature>
<evidence type="ECO:0000313" key="11">
    <source>
        <dbReference type="Proteomes" id="UP001195483"/>
    </source>
</evidence>
<dbReference type="SMART" id="SM00326">
    <property type="entry name" value="SH3"/>
    <property type="match status" value="1"/>
</dbReference>
<feature type="region of interest" description="Disordered" evidence="6">
    <location>
        <begin position="314"/>
        <end position="344"/>
    </location>
</feature>
<dbReference type="CDD" id="cd01224">
    <property type="entry name" value="PH_Collybistin_ASEF"/>
    <property type="match status" value="1"/>
</dbReference>
<dbReference type="Gene3D" id="2.30.29.30">
    <property type="entry name" value="Pleckstrin-homology domain (PH domain)/Phosphotyrosine-binding domain (PTB)"/>
    <property type="match status" value="1"/>
</dbReference>
<dbReference type="PANTHER" id="PTHR47544">
    <property type="entry name" value="RHO GUANINE NUCLEOTIDE EXCHANGE FACTOR 4"/>
    <property type="match status" value="1"/>
</dbReference>
<feature type="region of interest" description="Disordered" evidence="6">
    <location>
        <begin position="31"/>
        <end position="216"/>
    </location>
</feature>
<feature type="compositionally biased region" description="Polar residues" evidence="6">
    <location>
        <begin position="70"/>
        <end position="81"/>
    </location>
</feature>
<feature type="region of interest" description="Disordered" evidence="6">
    <location>
        <begin position="571"/>
        <end position="610"/>
    </location>
</feature>
<feature type="compositionally biased region" description="Basic and acidic residues" evidence="6">
    <location>
        <begin position="2967"/>
        <end position="2980"/>
    </location>
</feature>
<dbReference type="PROSITE" id="PS00741">
    <property type="entry name" value="DH_1"/>
    <property type="match status" value="1"/>
</dbReference>
<feature type="region of interest" description="Disordered" evidence="6">
    <location>
        <begin position="3029"/>
        <end position="3071"/>
    </location>
</feature>
<feature type="compositionally biased region" description="Basic and acidic residues" evidence="6">
    <location>
        <begin position="2583"/>
        <end position="2597"/>
    </location>
</feature>
<keyword evidence="3" id="KW-0963">Cytoplasm</keyword>
<feature type="compositionally biased region" description="Acidic residues" evidence="6">
    <location>
        <begin position="2250"/>
        <end position="2259"/>
    </location>
</feature>
<dbReference type="PROSITE" id="PS50003">
    <property type="entry name" value="PH_DOMAIN"/>
    <property type="match status" value="1"/>
</dbReference>
<feature type="domain" description="SH3" evidence="7">
    <location>
        <begin position="3910"/>
        <end position="3969"/>
    </location>
</feature>
<feature type="region of interest" description="Disordered" evidence="6">
    <location>
        <begin position="3500"/>
        <end position="3602"/>
    </location>
</feature>
<evidence type="ECO:0000256" key="6">
    <source>
        <dbReference type="SAM" id="MobiDB-lite"/>
    </source>
</evidence>
<sequence>MTSTRKTSTTLVPKRVVVGQASKPGAAEYIKNAHTRPGSGVEMKGFKKTPERQTKIIGTSTFDRLHKGGTTKQNGKQNNGDSAKRPEDASCVSPAKQNLKQNKEIQNLNKTVALKPGTGAQTGRNDENGNISSDDNKSNISVRSRSTTPSSGTSVSGVKLNVKQGTKKIPQSSFRESSAANDAGNSVKTKTTFHQSTHTKRYPNSRAISDKREASQGIQIQDNISSLTTKVSLPLVKYAVQKRNSNKSQNKGSKSNIPKTNQKSASKVSMSVRVESEKTTPVSKKDIVSRSSSITSDSVGTFVKSRSNSKDEIVIKTSSSKEAEGNETSTISQEQYRNETNSDSANKLKIEEMYVFQSSVGYAEVSDTVNKDGGDINSSVFEVANKTDRDGNVTNRLTNHAPSKRNIKKTLHPRAEQSWKKVVDVSKRSKPFLKDKSLEPLDSNYPNEHGKSVINCAKMSISPSKKAGTNPRNKRVTPSTSTTGSRQTSPSPTVITEGNTEKQSHESIVGTKRQSKDLTMQLCAPNSGPEPISNVGGSKLLQTYDKSKLESQLNVSLNDTNNESMQNKLTKQKLAVKKDKPVNSSSFKRNMDQKQSHIPKASTSSRRDIHPKLPIKRTTKLNIPAKDPDKSLNTNLKTSGDKTACESSDVINYTNKKCSKLSDSPSRYVAPKCKVKGKELTMQAFYLSNSSEVSEENCGSKQYEENSSVIITMPMNKNEPKSVLETLDSNSNSEMFEEKIKHEENGSDICGRSMREKARNIVFENDDTISDNARKRTFFFNLNEEMIKAPFAKLPCDSYRSDNSYDKHCCPEKVNDGNYMTKSPKFLIDICGTRGYSKTSVRTNSSTDFASLQRHNSEIRDENKACSLDIVKGSDSDYSQNETEALKNVSCLKAGTEIECKIQTEMRDNRDFIEGNECVFTDNDIIFADRHSNFAVGSVASQNKDVSSEGTESCVSEILYSRHDRMKNAEECSGAINICESACVVLKSEEHLNLLRPVTTFVQGTEYNVSADQSLIHFDSKLESGSKRYNLPHASSDIDFNCQENEDINKKWSEKSQNNTGLLSESLNFQQVIGARDTLFCLAHKFDPGLDKKAKSLKCINSATSDETLVQATDNAFQKVEQVSKYDSVSTMEEHQSCSKLEREREELKHNSVNICEPNTEEICQPIPNLWKKIDGVKSDASDTAASDSIQNSETDIEADVKEISVRNLNSDFFPKIISEESTKSMRNITPYTLKSEGEWSFSELLPVDEKDKKGCSFATTNFLTQECVYWDNVMKSENKVAMKCENKHSSMKGAGPALALGDPPVLTKGENCQSREAGQDQMSGLSRVNIITHKNSCNRMFLENSSQPNQPMPGEKIACTDNLLTSKISPHPFSFGLGRLGTTSNNHEKLFTNQSRKETNWSTYNSIVDIAGASSCSLRIENESVMQDNKSHEKESPIISHASPDILKEAHNKSADATTDSDTQTYDDDDSGANSSASVNGYKAGVDAKWSYEYPLEAKDKITELSFQDGSEFFKDISGSLESFDDISDKFVDAEESLECYSNDPSNTENDYSQNSDPFMYSNRETSVSFESFVDAIDGFIDDETCDDYGNCTLTRNNFSNTNHINKECSDKKSCIQLEQVKTEQESLESVSEACYSNMDPFLTRKLHSGSYQAIQNSKQTETYESRSTAVYQDKTYRDNSQLSDSEGSKFINSGVLRSIDSCHDSCSGVSKTAIILNLKDSVGWSPGKNTGEKSLKSQETGVENWAGQEQFIKVSHVVSRAVHVREVKIMTQCSAAVSRQNISVTSDIHAMDKPEKSSTFTSGNKISEKQWTHCSGESIQLQDGIKERKAATNHSVHCKNKLSFPDESYSVTDLCYIAQSGDGHKSQSSCLQSDFSKVQLITSDEDISCETSTLRQQSPSRERESHCLATNFDVRHNYKIPMINYEKRRPLREILSSRTDNNEASIQTLDGSGHFQQSKSSFSNNKDFDLKQGIDKIDLGSDILCYTSCKDITSQKGEQDSDIVSPIVDASNKRKSLIAHNNQTVSANETTQYLHAADEGFGGRNGCMENNLNSNIYTEEAKSPEYQDCESSGHLMKAVIDSNKTETHNESSSSRIQIVSLGEIRMVEHIRVPNNSKMNESMTEDNPDISNISTITTFRSPGEECQGHSGPGEEEEKPPTIQERIAKICDASKTTDHSRAVERDGQGRERFNRRSGRRATSTICMRHEPVIGDKNNENDGIEAHLRTKSLIRKSSSFRVERNKSNTEENSENSDVDGESLSPNKKVSDICKTFISKTSSVVIEDKVHVNRNQSPDIQKKLKWVIQNGRWQRVLVDDEDSEQRLTKSATDDSLSTELNTPIRKSATSEDFQNAGIFCLDINKATHQMENNMDHIPSLNKKDVVFRPTRDDKEKQHQDIILLDYPNDLKPKRSDRMTDKQAVVFHQNGNNGISSKASDIQKEEDVTNVTLEKPNILSALETSCLEQNTKVRIDNNIRDVVDSRYIHITDDNQTSSEKDITTHPAGLNKIERANDKTTNSSVKVFHDEDIPYVDDVVVTDFDKGISSETSLHKVTIDENNFEIGSVSASETGTSLKEGTTSNFRDTKEKDRTKSETTSYKLDKEGTDKKTFLSSFATVEKKFDSTDLQIHANGQQGDDANIQSLISKEKPELINNSVPERKFSSDMVSADRQGHKDLTCIPTDSTSQAKYTLSSDKQSLYKAQNVNFLCENIFEKDKSTSLSFKESRTTEEDSRANNRTVTEETRHVPSTLRYPAFLRHPLDRICEFDIKFRKEIQKDTSAEICAKNDIPRNVASFEVTMGNKSSDEDRRVTNRVKSEDETVPCSESKSAKISVHQDLSVKKFSDGMDLRENKFSTESTNEAVPRQIPKLKAVKIEEEEIFEGNPEYTKECNILSLLHDSRSCEKSEFENRITSKRKALKKQRVPALVEDGTNKSKSLIQEELRKVSFFVPEDDMSDTTVKSRSSLHHNHDVSLSEFDKGQRSSNSFPRLSAASEPTTGVHNLENNGASRYQDRKYTSEGDIRKLMLATQPRSPTITSGRFPTGDTSKRHRDSDSKLDGSIPGLHNNSARRNGNSLGILHELDAIPESTVYQQTPATPLLTEISELEENGDTDRLRETVLTEDERGQNIAPCSTDIQDQPRRRRSRSKRRSLSLPTGTLSFGEARIVYRNGHFTIEIPGDKVPTDSEENIERIYEEDGRTSKTSLDDEKYQSSETMEVDFSRPSLRRQYALTTLPNAGRQDENEDGVFEDEVITVREIPLSPKGRFSLQNQLSPDQFSPHDQQSPEMGYMENGYYSLPRNIGRNRHMEDTDSQLEHDFDSFDSNQSQDSEICDSVGEKHGFQSKNKSSSSLPDFVKQDKGAKAILRPRRTSSFKQATEKGTIRLSSIAEDSQHKISRRRAGSLDESNNKNGNSFPVRSSGGSFLQRMVFRRKSSAETPGGKSVSLLKQNDAAKEFFAKKLTLKTFFRRNKSELTATSPVKSISRPTSPPLAVFNSDEDIHSIESAPCSPSTSDRSFRQRHTSGDVDSAVHSLSRVHFQQSVSSADDNSKMEEDQISIQSSTSSNMSSLSSPITEQPQKPKTPKPVGSSPRRNFTGHPLRAISQTDSVLSVDNESVENANREITPTNGHSLSFDRHLNARDLIACATNLTEPKISTGRINYDKLMIAAQADITASNSNDSGIQNDVSVHSSNESFKGTPEGQVTMRQKKSPSPKSERPKSEIHVGVRWADQGEATPTPSDPSIRPIRWHERDHHHISRPKSDLDGSSLMSDKLKAFGSETDLQAYCSLRDLYEARLKPRDAENSKLAKNRRMSTPHPIKARLEKAPKKTDKKRHTMVARSSSMPESLDKIHKRRRLTHLLDFHMDTFAHHGDLDDSSSLGSDFSLDHISLQDKTHSVQSSHSQLTTTDEEEDNLTYAEALWDHITMDPEELAFRAGDVINVTDLSDKDWWFGLMDGQDGWFPATFVRLRANQDQVEDEEEDIDLDVTLRPGHSSSPKLRRISTINKNQARTNVVNEIINAEREYVKHLKDVVEGYIRHAKKRIEMFPPERVKLIFGNIEEIYAFSSKFLEELEMCFDPGWTHLSQIGNCFLNHRKGFEIYSDYCNNHPAACEELKELYRNKKYKHFFEACRLLQELVEIPLEGFLLTPVQKICKYPLQLAELLKYTPPEHHDREPVENALSAMKAIATLINERKRKMESIEKIAAWQQNVVDWGGQDLLEKSSELIYSGELFKINSAGWSQERYFFLFDHQLIYCRKELLKRHVFCYKGRIQLDHSRIMPIPDGRDSQYNVTVKNAWKIYEVNRDKWYLLYSKTPALKERWLKALQDERLQVIEDQKNGFCVPDHWKQTILNKIKSQSKDKQGTSRSANQMPLLLHKDILKDYPADATLPRNIHRQKQQKKKVWSLFGGKKSKT</sequence>
<dbReference type="InterPro" id="IPR001452">
    <property type="entry name" value="SH3_domain"/>
</dbReference>
<reference evidence="10" key="2">
    <citation type="journal article" date="2021" name="Genome Biol. Evol.">
        <title>Developing a high-quality reference genome for a parasitic bivalve with doubly uniparental inheritance (Bivalvia: Unionida).</title>
        <authorList>
            <person name="Smith C.H."/>
        </authorList>
    </citation>
    <scope>NUCLEOTIDE SEQUENCE</scope>
    <source>
        <strain evidence="10">CHS0354</strain>
        <tissue evidence="10">Mantle</tissue>
    </source>
</reference>
<dbReference type="EMBL" id="JAEAOA010000943">
    <property type="protein sequence ID" value="KAK3589699.1"/>
    <property type="molecule type" value="Genomic_DNA"/>
</dbReference>
<evidence type="ECO:0000256" key="4">
    <source>
        <dbReference type="ARBA" id="ARBA00022658"/>
    </source>
</evidence>
<feature type="region of interest" description="Disordered" evidence="6">
    <location>
        <begin position="3264"/>
        <end position="3294"/>
    </location>
</feature>
<feature type="compositionally biased region" description="Basic and acidic residues" evidence="6">
    <location>
        <begin position="3196"/>
        <end position="3210"/>
    </location>
</feature>
<feature type="compositionally biased region" description="Polar residues" evidence="6">
    <location>
        <begin position="3029"/>
        <end position="3039"/>
    </location>
</feature>
<feature type="domain" description="PH" evidence="8">
    <location>
        <begin position="4222"/>
        <end position="4328"/>
    </location>
</feature>
<feature type="compositionally biased region" description="Low complexity" evidence="6">
    <location>
        <begin position="128"/>
        <end position="158"/>
    </location>
</feature>
<feature type="compositionally biased region" description="Basic and acidic residues" evidence="6">
    <location>
        <begin position="2175"/>
        <end position="2194"/>
    </location>
</feature>
<feature type="region of interest" description="Disordered" evidence="6">
    <location>
        <begin position="2953"/>
        <end position="3013"/>
    </location>
</feature>
<dbReference type="PROSITE" id="PS50010">
    <property type="entry name" value="DH_2"/>
    <property type="match status" value="1"/>
</dbReference>
<reference evidence="10" key="3">
    <citation type="submission" date="2023-05" db="EMBL/GenBank/DDBJ databases">
        <authorList>
            <person name="Smith C.H."/>
        </authorList>
    </citation>
    <scope>NUCLEOTIDE SEQUENCE</scope>
    <source>
        <strain evidence="10">CHS0354</strain>
        <tissue evidence="10">Mantle</tissue>
    </source>
</reference>
<dbReference type="InterPro" id="IPR011993">
    <property type="entry name" value="PH-like_dom_sf"/>
</dbReference>
<evidence type="ECO:0000256" key="2">
    <source>
        <dbReference type="ARBA" id="ARBA00022443"/>
    </source>
</evidence>
<dbReference type="GO" id="GO:0035556">
    <property type="term" value="P:intracellular signal transduction"/>
    <property type="evidence" value="ECO:0007669"/>
    <property type="project" value="InterPro"/>
</dbReference>
<feature type="region of interest" description="Disordered" evidence="6">
    <location>
        <begin position="3196"/>
        <end position="3219"/>
    </location>
</feature>
<dbReference type="InterPro" id="IPR001331">
    <property type="entry name" value="GDS_CDC24_CS"/>
</dbReference>
<organism evidence="10 11">
    <name type="scientific">Potamilus streckersoni</name>
    <dbReference type="NCBI Taxonomy" id="2493646"/>
    <lineage>
        <taxon>Eukaryota</taxon>
        <taxon>Metazoa</taxon>
        <taxon>Spiralia</taxon>
        <taxon>Lophotrochozoa</taxon>
        <taxon>Mollusca</taxon>
        <taxon>Bivalvia</taxon>
        <taxon>Autobranchia</taxon>
        <taxon>Heteroconchia</taxon>
        <taxon>Palaeoheterodonta</taxon>
        <taxon>Unionida</taxon>
        <taxon>Unionoidea</taxon>
        <taxon>Unionidae</taxon>
        <taxon>Ambleminae</taxon>
        <taxon>Lampsilini</taxon>
        <taxon>Potamilus</taxon>
    </lineage>
</organism>
<feature type="compositionally biased region" description="Low complexity" evidence="6">
    <location>
        <begin position="242"/>
        <end position="256"/>
    </location>
</feature>
<gene>
    <name evidence="10" type="ORF">CHS0354_015210</name>
</gene>
<dbReference type="PROSITE" id="PS50002">
    <property type="entry name" value="SH3"/>
    <property type="match status" value="1"/>
</dbReference>
<dbReference type="InterPro" id="IPR036028">
    <property type="entry name" value="SH3-like_dom_sf"/>
</dbReference>
<dbReference type="CDD" id="cd00160">
    <property type="entry name" value="RhoGEF"/>
    <property type="match status" value="1"/>
</dbReference>
<feature type="region of interest" description="Disordered" evidence="6">
    <location>
        <begin position="2142"/>
        <end position="2161"/>
    </location>
</feature>
<dbReference type="Pfam" id="PF00621">
    <property type="entry name" value="RhoGEF"/>
    <property type="match status" value="1"/>
</dbReference>
<dbReference type="SUPFAM" id="SSF50729">
    <property type="entry name" value="PH domain-like"/>
    <property type="match status" value="1"/>
</dbReference>
<accession>A0AAE0SDI2</accession>
<evidence type="ECO:0000313" key="10">
    <source>
        <dbReference type="EMBL" id="KAK3589699.1"/>
    </source>
</evidence>
<dbReference type="SMART" id="SM00325">
    <property type="entry name" value="RhoGEF"/>
    <property type="match status" value="1"/>
</dbReference>
<feature type="compositionally biased region" description="Polar residues" evidence="6">
    <location>
        <begin position="3266"/>
        <end position="3284"/>
    </location>
</feature>
<keyword evidence="2 5" id="KW-0728">SH3 domain</keyword>
<dbReference type="SUPFAM" id="SSF50044">
    <property type="entry name" value="SH3-domain"/>
    <property type="match status" value="1"/>
</dbReference>
<dbReference type="InterPro" id="IPR000219">
    <property type="entry name" value="DH_dom"/>
</dbReference>
<feature type="compositionally biased region" description="Low complexity" evidence="6">
    <location>
        <begin position="3555"/>
        <end position="3577"/>
    </location>
</feature>
<dbReference type="InterPro" id="IPR001849">
    <property type="entry name" value="PH_domain"/>
</dbReference>
<feature type="region of interest" description="Disordered" evidence="6">
    <location>
        <begin position="3823"/>
        <end position="3845"/>
    </location>
</feature>
<reference evidence="10" key="1">
    <citation type="journal article" date="2021" name="Genome Biol. Evol.">
        <title>A High-Quality Reference Genome for a Parasitic Bivalve with Doubly Uniparental Inheritance (Bivalvia: Unionida).</title>
        <authorList>
            <person name="Smith C.H."/>
        </authorList>
    </citation>
    <scope>NUCLEOTIDE SEQUENCE</scope>
    <source>
        <strain evidence="10">CHS0354</strain>
    </source>
</reference>
<evidence type="ECO:0000256" key="3">
    <source>
        <dbReference type="ARBA" id="ARBA00022490"/>
    </source>
</evidence>
<feature type="compositionally biased region" description="Basic and acidic residues" evidence="6">
    <location>
        <begin position="44"/>
        <end position="54"/>
    </location>
</feature>
<feature type="compositionally biased region" description="Polar residues" evidence="6">
    <location>
        <begin position="3673"/>
        <end position="3693"/>
    </location>
</feature>
<feature type="region of interest" description="Disordered" evidence="6">
    <location>
        <begin position="462"/>
        <end position="515"/>
    </location>
</feature>
<feature type="region of interest" description="Disordered" evidence="6">
    <location>
        <begin position="622"/>
        <end position="643"/>
    </location>
</feature>
<feature type="compositionally biased region" description="Polar residues" evidence="6">
    <location>
        <begin position="325"/>
        <end position="344"/>
    </location>
</feature>
<dbReference type="GO" id="GO:0005085">
    <property type="term" value="F:guanyl-nucleotide exchange factor activity"/>
    <property type="evidence" value="ECO:0007669"/>
    <property type="project" value="UniProtKB-KW"/>
</dbReference>
<feature type="compositionally biased region" description="Basic residues" evidence="6">
    <location>
        <begin position="3140"/>
        <end position="3150"/>
    </location>
</feature>
<evidence type="ECO:0000259" key="8">
    <source>
        <dbReference type="PROSITE" id="PS50003"/>
    </source>
</evidence>